<keyword evidence="3 6" id="KW-0808">Transferase</keyword>
<dbReference type="InterPro" id="IPR000182">
    <property type="entry name" value="GNAT_dom"/>
</dbReference>
<dbReference type="EMBL" id="ACGT01000004">
    <property type="protein sequence ID" value="EEJ74492.1"/>
    <property type="molecule type" value="Genomic_DNA"/>
</dbReference>
<evidence type="ECO:0000256" key="4">
    <source>
        <dbReference type="ARBA" id="ARBA00023315"/>
    </source>
</evidence>
<evidence type="ECO:0000256" key="2">
    <source>
        <dbReference type="ARBA" id="ARBA00022490"/>
    </source>
</evidence>
<dbReference type="GO" id="GO:0008080">
    <property type="term" value="F:N-acetyltransferase activity"/>
    <property type="evidence" value="ECO:0007669"/>
    <property type="project" value="InterPro"/>
</dbReference>
<comment type="similarity">
    <text evidence="1">Belongs to the acetyltransferase family. RimI subfamily.</text>
</comment>
<dbReference type="Proteomes" id="UP000003531">
    <property type="component" value="Unassembled WGS sequence"/>
</dbReference>
<dbReference type="EC" id="2.3.1.128" evidence="6"/>
<evidence type="ECO:0000313" key="7">
    <source>
        <dbReference type="Proteomes" id="UP000003531"/>
    </source>
</evidence>
<feature type="domain" description="N-acetyltransferase" evidence="5">
    <location>
        <begin position="36"/>
        <end position="184"/>
    </location>
</feature>
<gene>
    <name evidence="6" type="primary">rimI</name>
    <name evidence="6" type="ORF">HMPREF0545_0696</name>
</gene>
<comment type="caution">
    <text evidence="6">The sequence shown here is derived from an EMBL/GenBank/DDBJ whole genome shotgun (WGS) entry which is preliminary data.</text>
</comment>
<reference evidence="6 7" key="1">
    <citation type="submission" date="2009-01" db="EMBL/GenBank/DDBJ databases">
        <authorList>
            <person name="Qin X."/>
            <person name="Bachman B."/>
            <person name="Battles P."/>
            <person name="Bell A."/>
            <person name="Bess C."/>
            <person name="Bickham C."/>
            <person name="Chaboub L."/>
            <person name="Chen D."/>
            <person name="Coyle M."/>
            <person name="Deiros D.R."/>
            <person name="Dinh H."/>
            <person name="Forbes L."/>
            <person name="Fowler G."/>
            <person name="Francisco L."/>
            <person name="Fu Q."/>
            <person name="Gubbala S."/>
            <person name="Hale W."/>
            <person name="Han Y."/>
            <person name="Hemphill L."/>
            <person name="Highlander S.K."/>
            <person name="Hirani K."/>
            <person name="Hogues M."/>
            <person name="Jackson L."/>
            <person name="Jakkamsetti A."/>
            <person name="Javaid M."/>
            <person name="Jiang H."/>
            <person name="Korchina V."/>
            <person name="Kovar C."/>
            <person name="Lara F."/>
            <person name="Lee S."/>
            <person name="Mata R."/>
            <person name="Mathew T."/>
            <person name="Moen C."/>
            <person name="Morales K."/>
            <person name="Munidasa M."/>
            <person name="Nazareth L."/>
            <person name="Ngo R."/>
            <person name="Nguyen L."/>
            <person name="Okwuonu G."/>
            <person name="Ongeri F."/>
            <person name="Patil S."/>
            <person name="Petrosino J."/>
            <person name="Pham C."/>
            <person name="Pham P."/>
            <person name="Pu L.-L."/>
            <person name="Puazo M."/>
            <person name="Raj R."/>
            <person name="Reid J."/>
            <person name="Rouhana J."/>
            <person name="Saada N."/>
            <person name="Shang Y."/>
            <person name="Simmons D."/>
            <person name="Thornton R."/>
            <person name="Warren J."/>
            <person name="Weissenberger G."/>
            <person name="Zhang J."/>
            <person name="Zhang L."/>
            <person name="Zhou C."/>
            <person name="Zhu D."/>
            <person name="Muzny D."/>
            <person name="Worley K."/>
            <person name="Gibbs R."/>
        </authorList>
    </citation>
    <scope>NUCLEOTIDE SEQUENCE [LARGE SCALE GENOMIC DNA]</scope>
    <source>
        <strain evidence="6 7">ATCC 11741</strain>
    </source>
</reference>
<proteinExistence type="inferred from homology"/>
<evidence type="ECO:0000259" key="5">
    <source>
        <dbReference type="PROSITE" id="PS51186"/>
    </source>
</evidence>
<keyword evidence="4 6" id="KW-0012">Acyltransferase</keyword>
<dbReference type="Gene3D" id="3.40.630.30">
    <property type="match status" value="1"/>
</dbReference>
<accession>C2EGC4</accession>
<dbReference type="CDD" id="cd04301">
    <property type="entry name" value="NAT_SF"/>
    <property type="match status" value="1"/>
</dbReference>
<dbReference type="SUPFAM" id="SSF55729">
    <property type="entry name" value="Acyl-CoA N-acyltransferases (Nat)"/>
    <property type="match status" value="1"/>
</dbReference>
<dbReference type="Pfam" id="PF00583">
    <property type="entry name" value="Acetyltransf_1"/>
    <property type="match status" value="1"/>
</dbReference>
<keyword evidence="2" id="KW-0963">Cytoplasm</keyword>
<evidence type="ECO:0000256" key="1">
    <source>
        <dbReference type="ARBA" id="ARBA00005395"/>
    </source>
</evidence>
<evidence type="ECO:0000256" key="3">
    <source>
        <dbReference type="ARBA" id="ARBA00022679"/>
    </source>
</evidence>
<dbReference type="NCBIfam" id="TIGR01575">
    <property type="entry name" value="rimI"/>
    <property type="match status" value="1"/>
</dbReference>
<organism evidence="6 7">
    <name type="scientific">Ligilactobacillus salivarius DSM 20555 = ATCC 11741</name>
    <dbReference type="NCBI Taxonomy" id="1423799"/>
    <lineage>
        <taxon>Bacteria</taxon>
        <taxon>Bacillati</taxon>
        <taxon>Bacillota</taxon>
        <taxon>Bacilli</taxon>
        <taxon>Lactobacillales</taxon>
        <taxon>Lactobacillaceae</taxon>
        <taxon>Ligilactobacillus</taxon>
    </lineage>
</organism>
<dbReference type="InterPro" id="IPR006464">
    <property type="entry name" value="AcTrfase_RimI/Ard1"/>
</dbReference>
<sequence>MKKLSTLKNLMTNYKTMFKQYKKVYSFEECLYQNKITLRQAIVTDINSFLQIEEDVYNGKTPWNHTAFLQEMLNNRRSIYISAVAKNEVIAFIGVDFYPLKCEAHITNFAVATPYQGQGLAKFMMKKIMDFCKDEGYKVISLEVNNNNIIAKSLYAKMGFEEGKFLKNYYTETLEDAIEMYVYL</sequence>
<dbReference type="HOGENOM" id="CLU_013985_23_3_9"/>
<protein>
    <submittedName>
        <fullName evidence="6">Ribosomal-protein-alanine acetyltransferase</fullName>
        <ecNumber evidence="6">2.3.1.128</ecNumber>
    </submittedName>
</protein>
<name>C2EGC4_9LACO</name>
<dbReference type="InterPro" id="IPR016181">
    <property type="entry name" value="Acyl_CoA_acyltransferase"/>
</dbReference>
<dbReference type="InterPro" id="IPR050680">
    <property type="entry name" value="YpeA/RimI_acetyltransf"/>
</dbReference>
<dbReference type="PANTHER" id="PTHR43420">
    <property type="entry name" value="ACETYLTRANSFERASE"/>
    <property type="match status" value="1"/>
</dbReference>
<dbReference type="AlphaFoldDB" id="C2EGC4"/>
<evidence type="ECO:0000313" key="6">
    <source>
        <dbReference type="EMBL" id="EEJ74492.1"/>
    </source>
</evidence>
<dbReference type="PANTHER" id="PTHR43420:SF44">
    <property type="entry name" value="ACETYLTRANSFERASE YPEA"/>
    <property type="match status" value="1"/>
</dbReference>
<dbReference type="PROSITE" id="PS51186">
    <property type="entry name" value="GNAT"/>
    <property type="match status" value="1"/>
</dbReference>